<dbReference type="SMART" id="SM00267">
    <property type="entry name" value="GGDEF"/>
    <property type="match status" value="1"/>
</dbReference>
<dbReference type="InterPro" id="IPR035919">
    <property type="entry name" value="EAL_sf"/>
</dbReference>
<keyword evidence="7" id="KW-1185">Reference proteome</keyword>
<keyword evidence="2" id="KW-0175">Coiled coil</keyword>
<dbReference type="Pfam" id="PF00072">
    <property type="entry name" value="Response_reg"/>
    <property type="match status" value="1"/>
</dbReference>
<dbReference type="CDD" id="cd01948">
    <property type="entry name" value="EAL"/>
    <property type="match status" value="1"/>
</dbReference>
<dbReference type="InterPro" id="IPR001789">
    <property type="entry name" value="Sig_transdc_resp-reg_receiver"/>
</dbReference>
<dbReference type="PROSITE" id="PS50887">
    <property type="entry name" value="GGDEF"/>
    <property type="match status" value="1"/>
</dbReference>
<dbReference type="PROSITE" id="PS50883">
    <property type="entry name" value="EAL"/>
    <property type="match status" value="1"/>
</dbReference>
<evidence type="ECO:0000313" key="6">
    <source>
        <dbReference type="EMBL" id="USR92570.1"/>
    </source>
</evidence>
<evidence type="ECO:0000259" key="3">
    <source>
        <dbReference type="PROSITE" id="PS50110"/>
    </source>
</evidence>
<evidence type="ECO:0000259" key="5">
    <source>
        <dbReference type="PROSITE" id="PS50887"/>
    </source>
</evidence>
<dbReference type="SUPFAM" id="SSF55073">
    <property type="entry name" value="Nucleotide cyclase"/>
    <property type="match status" value="1"/>
</dbReference>
<organism evidence="6 7">
    <name type="scientific">Phormidium yuhuli AB48</name>
    <dbReference type="NCBI Taxonomy" id="2940671"/>
    <lineage>
        <taxon>Bacteria</taxon>
        <taxon>Bacillati</taxon>
        <taxon>Cyanobacteriota</taxon>
        <taxon>Cyanophyceae</taxon>
        <taxon>Oscillatoriophycideae</taxon>
        <taxon>Oscillatoriales</taxon>
        <taxon>Oscillatoriaceae</taxon>
        <taxon>Phormidium</taxon>
        <taxon>Phormidium yuhuli</taxon>
    </lineage>
</organism>
<dbReference type="Gene3D" id="3.20.20.450">
    <property type="entry name" value="EAL domain"/>
    <property type="match status" value="1"/>
</dbReference>
<dbReference type="NCBIfam" id="TIGR00254">
    <property type="entry name" value="GGDEF"/>
    <property type="match status" value="1"/>
</dbReference>
<protein>
    <submittedName>
        <fullName evidence="6">EAL domain-containing protein</fullName>
    </submittedName>
</protein>
<dbReference type="Gene3D" id="3.30.70.270">
    <property type="match status" value="1"/>
</dbReference>
<dbReference type="CDD" id="cd19920">
    <property type="entry name" value="REC_PA4781-like"/>
    <property type="match status" value="1"/>
</dbReference>
<dbReference type="SMART" id="SM00448">
    <property type="entry name" value="REC"/>
    <property type="match status" value="1"/>
</dbReference>
<accession>A0ABY5AU57</accession>
<dbReference type="PROSITE" id="PS50110">
    <property type="entry name" value="RESPONSE_REGULATORY"/>
    <property type="match status" value="1"/>
</dbReference>
<dbReference type="Proteomes" id="UP001056708">
    <property type="component" value="Chromosome"/>
</dbReference>
<dbReference type="PANTHER" id="PTHR44757:SF2">
    <property type="entry name" value="BIOFILM ARCHITECTURE MAINTENANCE PROTEIN MBAA"/>
    <property type="match status" value="1"/>
</dbReference>
<gene>
    <name evidence="6" type="ORF">NEA10_07590</name>
</gene>
<feature type="domain" description="GGDEF" evidence="5">
    <location>
        <begin position="231"/>
        <end position="364"/>
    </location>
</feature>
<evidence type="ECO:0000256" key="1">
    <source>
        <dbReference type="PROSITE-ProRule" id="PRU00169"/>
    </source>
</evidence>
<dbReference type="EMBL" id="CP098611">
    <property type="protein sequence ID" value="USR92570.1"/>
    <property type="molecule type" value="Genomic_DNA"/>
</dbReference>
<dbReference type="Gene3D" id="3.40.50.2300">
    <property type="match status" value="1"/>
</dbReference>
<dbReference type="CDD" id="cd01949">
    <property type="entry name" value="GGDEF"/>
    <property type="match status" value="1"/>
</dbReference>
<proteinExistence type="predicted"/>
<dbReference type="InterPro" id="IPR001633">
    <property type="entry name" value="EAL_dom"/>
</dbReference>
<dbReference type="Pfam" id="PF00990">
    <property type="entry name" value="GGDEF"/>
    <property type="match status" value="1"/>
</dbReference>
<dbReference type="SUPFAM" id="SSF52172">
    <property type="entry name" value="CheY-like"/>
    <property type="match status" value="1"/>
</dbReference>
<dbReference type="SUPFAM" id="SSF141868">
    <property type="entry name" value="EAL domain-like"/>
    <property type="match status" value="1"/>
</dbReference>
<name>A0ABY5AU57_9CYAN</name>
<dbReference type="InterPro" id="IPR052155">
    <property type="entry name" value="Biofilm_reg_signaling"/>
</dbReference>
<evidence type="ECO:0000259" key="4">
    <source>
        <dbReference type="PROSITE" id="PS50883"/>
    </source>
</evidence>
<dbReference type="InterPro" id="IPR011006">
    <property type="entry name" value="CheY-like_superfamily"/>
</dbReference>
<dbReference type="InterPro" id="IPR029787">
    <property type="entry name" value="Nucleotide_cyclase"/>
</dbReference>
<dbReference type="SMART" id="SM00052">
    <property type="entry name" value="EAL"/>
    <property type="match status" value="1"/>
</dbReference>
<dbReference type="InterPro" id="IPR043128">
    <property type="entry name" value="Rev_trsase/Diguanyl_cyclase"/>
</dbReference>
<sequence>MSSPDRPSKGNILIVDDTPANLELLNTILTRAGYEVCVAVDGTTGLEGARYGKPDLVLLDIMMPGMNGYDVCRFLKQDQNTCDIPVIFISALDDALDKVKAFTVGGTDYISKPFQFKEVLARVQNQLMIRDLQQRLREQNQRLQKEIGDRVLIEAQVRQLNEKLEERVQQRTAELEATNSQLQTEIRQRKQVQEQLMYMALHDSLTGLPNRVLLMEKLEAALEETRENEAYRFAVLFIDCDRFKVVNDSLGHLTGDRLLSLISERLELCLRPVDTLFRLGGDEFTILLNPIEGIENAIETAETIQRQLTAPFHVDGHEVFIGASIGIVLGTSQYTQPEHLLRDADAAMYCAKDLGKGRYRVFDSGMHDRAVNFLQLETNLRRALERGEFKVNYQPIVDLQEGGIVGFEALLRWHHPERGHISPAEFIPAAEETGLIVPIGEWVLRQSCSHLRNWQCQYDHAKNLTVSVNISVKQFAQIDLLNRIDDILKDSGLNGKFLKLEITESTIVGNYEVAKSILEQLKNRNIQLSIDDFGTGYSSLSHLHRLPVDILKIDRSFVDPIDEDNDEREIVQAIVTLAHSLNMNVIAEGVETAVHVEQLRNLGCEYGQGYYFSKPLTAEAATDLLARKHHW</sequence>
<dbReference type="RefSeq" id="WP_252664722.1">
    <property type="nucleotide sequence ID" value="NZ_CP098611.1"/>
</dbReference>
<evidence type="ECO:0000313" key="7">
    <source>
        <dbReference type="Proteomes" id="UP001056708"/>
    </source>
</evidence>
<dbReference type="Pfam" id="PF00563">
    <property type="entry name" value="EAL"/>
    <property type="match status" value="1"/>
</dbReference>
<dbReference type="InterPro" id="IPR000160">
    <property type="entry name" value="GGDEF_dom"/>
</dbReference>
<keyword evidence="1" id="KW-0597">Phosphoprotein</keyword>
<evidence type="ECO:0000256" key="2">
    <source>
        <dbReference type="SAM" id="Coils"/>
    </source>
</evidence>
<feature type="domain" description="Response regulatory" evidence="3">
    <location>
        <begin position="11"/>
        <end position="127"/>
    </location>
</feature>
<feature type="modified residue" description="4-aspartylphosphate" evidence="1">
    <location>
        <position position="60"/>
    </location>
</feature>
<feature type="domain" description="EAL" evidence="4">
    <location>
        <begin position="373"/>
        <end position="629"/>
    </location>
</feature>
<reference evidence="6" key="1">
    <citation type="submission" date="2022-06" db="EMBL/GenBank/DDBJ databases">
        <title>Genome sequence of Phormidium yuhuli AB48 isolated from an industrial photobioreactor environment.</title>
        <authorList>
            <person name="Qiu Y."/>
            <person name="Noonan A.J.C."/>
            <person name="Dofher K."/>
            <person name="Koch M."/>
            <person name="Kieft B."/>
            <person name="Lin X."/>
            <person name="Ziels R.M."/>
            <person name="Hallam S.J."/>
        </authorList>
    </citation>
    <scope>NUCLEOTIDE SEQUENCE</scope>
    <source>
        <strain evidence="6">AB48</strain>
    </source>
</reference>
<feature type="coiled-coil region" evidence="2">
    <location>
        <begin position="122"/>
        <end position="195"/>
    </location>
</feature>
<dbReference type="PANTHER" id="PTHR44757">
    <property type="entry name" value="DIGUANYLATE CYCLASE DGCP"/>
    <property type="match status" value="1"/>
</dbReference>